<dbReference type="GO" id="GO:0016042">
    <property type="term" value="P:lipid catabolic process"/>
    <property type="evidence" value="ECO:0007669"/>
    <property type="project" value="UniProtKB-UniRule"/>
</dbReference>
<dbReference type="GO" id="GO:0004806">
    <property type="term" value="F:triacylglycerol lipase activity"/>
    <property type="evidence" value="ECO:0007669"/>
    <property type="project" value="InterPro"/>
</dbReference>
<protein>
    <recommendedName>
        <fullName evidence="6">PNPLA domain-containing protein</fullName>
    </recommendedName>
</protein>
<dbReference type="PANTHER" id="PTHR14226">
    <property type="entry name" value="NEUROPATHY TARGET ESTERASE/SWISS CHEESE D.MELANOGASTER"/>
    <property type="match status" value="1"/>
</dbReference>
<evidence type="ECO:0000256" key="5">
    <source>
        <dbReference type="SAM" id="MobiDB-lite"/>
    </source>
</evidence>
<proteinExistence type="predicted"/>
<dbReference type="InterPro" id="IPR002641">
    <property type="entry name" value="PNPLA_dom"/>
</dbReference>
<evidence type="ECO:0000313" key="7">
    <source>
        <dbReference type="EMBL" id="KAK4523554.1"/>
    </source>
</evidence>
<keyword evidence="2 4" id="KW-0442">Lipid degradation</keyword>
<dbReference type="PROSITE" id="PS51635">
    <property type="entry name" value="PNPLA"/>
    <property type="match status" value="1"/>
</dbReference>
<dbReference type="PANTHER" id="PTHR14226:SF10">
    <property type="entry name" value="TRIACYLGLYCEROL LIPASE 4-RELATED"/>
    <property type="match status" value="1"/>
</dbReference>
<feature type="compositionally biased region" description="Acidic residues" evidence="5">
    <location>
        <begin position="779"/>
        <end position="789"/>
    </location>
</feature>
<dbReference type="Pfam" id="PF11815">
    <property type="entry name" value="DUF3336"/>
    <property type="match status" value="1"/>
</dbReference>
<dbReference type="InterPro" id="IPR050301">
    <property type="entry name" value="NTE"/>
</dbReference>
<evidence type="ECO:0000313" key="8">
    <source>
        <dbReference type="Proteomes" id="UP001300502"/>
    </source>
</evidence>
<feature type="region of interest" description="Disordered" evidence="5">
    <location>
        <begin position="756"/>
        <end position="789"/>
    </location>
</feature>
<dbReference type="Gene3D" id="3.40.1090.10">
    <property type="entry name" value="Cytosolic phospholipase A2 catalytic domain"/>
    <property type="match status" value="2"/>
</dbReference>
<dbReference type="SUPFAM" id="SSF52151">
    <property type="entry name" value="FabD/lysophospholipase-like"/>
    <property type="match status" value="1"/>
</dbReference>
<sequence length="789" mass="90805">METKASKDNSWHSESDLSSFHAVSTETVNKETWKRKIARATLFPYRLAWKGVSWSMYPVGKVFSWKRVGDRQNFLDSNLEEADHLFAELVPRPPEDVYAAQRQSAINRWLLLESPSAASSLESVQDDSISVSKDSKEADVPRWTLVPPFSKFCDYFPLCLFLHWWRNRNNRQAINELYRVLDNAKTYMEWYNSAQLLDKLEGNDNWKCREDESLNFCCDLQLLKSRLIELGTLYRENDIRRLVFVVRAGLQRRFAGLCHPELHKYSHVGTKRLVEDYVHVIAWLLEYLSTIDFANVRPQSTDCSEMDESCHNSNNSLLDSIRKSYPNEERHQKKKEEHALQHKLSIFNEMRHSYGRTALLLSGGAKMGLYHLGVAKALLEQRLLPRVISGSSAGAIIASFIGIFRDDELRILLSTLVNPRTNEKIRLEFFDNGISFRRRLKRFWKKGILYDIRHLTSCMRNNLGDITFAEAYECTRRIINITVAPLRGSETVLLNYLTAPNVLIWSAVGASCALPVIFSPIQLVAKDSDGHLVPYYLEGVKWMDGSINADVPLQRIGELFNVNHFIVSQTNPHVIPRGSRFMKSRLAKLVKAELKFRYWQMNELGLVPWIVSSIFPVLTQPFEGDVTIMPGLGLSDIIHLFSNPTEEEIHEYIRLGEQYTFPKIDIVRHHTLIELTLDACVERVGKQLFDLSFGSSSHHRNGGDSRFGWTRRAPSWLWLDTLLSPNSTMSTPTHTPRVSQSNLMRTNSQIMERQLSWKKKNNNTEGNSASLTISRENSVDFEDDEQHCS</sequence>
<feature type="compositionally biased region" description="Polar residues" evidence="5">
    <location>
        <begin position="763"/>
        <end position="776"/>
    </location>
</feature>
<dbReference type="InterPro" id="IPR021771">
    <property type="entry name" value="Triacylglycerol_lipase_N"/>
</dbReference>
<keyword evidence="3 4" id="KW-0443">Lipid metabolism</keyword>
<accession>A0AAV9I869</accession>
<feature type="short sequence motif" description="GXSXG" evidence="4">
    <location>
        <begin position="390"/>
        <end position="394"/>
    </location>
</feature>
<comment type="caution">
    <text evidence="7">The sequence shown here is derived from an EMBL/GenBank/DDBJ whole genome shotgun (WGS) entry which is preliminary data.</text>
</comment>
<evidence type="ECO:0000256" key="1">
    <source>
        <dbReference type="ARBA" id="ARBA00022801"/>
    </source>
</evidence>
<dbReference type="Pfam" id="PF01734">
    <property type="entry name" value="Patatin"/>
    <property type="match status" value="1"/>
</dbReference>
<gene>
    <name evidence="7" type="ORF">GAYE_PCTG69G1450</name>
</gene>
<dbReference type="Proteomes" id="UP001300502">
    <property type="component" value="Unassembled WGS sequence"/>
</dbReference>
<keyword evidence="8" id="KW-1185">Reference proteome</keyword>
<evidence type="ECO:0000259" key="6">
    <source>
        <dbReference type="PROSITE" id="PS51635"/>
    </source>
</evidence>
<dbReference type="EMBL" id="JANCYU010000016">
    <property type="protein sequence ID" value="KAK4523554.1"/>
    <property type="molecule type" value="Genomic_DNA"/>
</dbReference>
<evidence type="ECO:0000256" key="2">
    <source>
        <dbReference type="ARBA" id="ARBA00022963"/>
    </source>
</evidence>
<feature type="active site" description="Proton acceptor" evidence="4">
    <location>
        <position position="544"/>
    </location>
</feature>
<dbReference type="InterPro" id="IPR016035">
    <property type="entry name" value="Acyl_Trfase/lysoPLipase"/>
</dbReference>
<dbReference type="AlphaFoldDB" id="A0AAV9I869"/>
<reference evidence="7 8" key="1">
    <citation type="submission" date="2022-07" db="EMBL/GenBank/DDBJ databases">
        <title>Genome-wide signatures of adaptation to extreme environments.</title>
        <authorList>
            <person name="Cho C.H."/>
            <person name="Yoon H.S."/>
        </authorList>
    </citation>
    <scope>NUCLEOTIDE SEQUENCE [LARGE SCALE GENOMIC DNA]</scope>
    <source>
        <strain evidence="7 8">108.79 E11</strain>
    </source>
</reference>
<comment type="caution">
    <text evidence="4">Lacks conserved residue(s) required for the propagation of feature annotation.</text>
</comment>
<evidence type="ECO:0000256" key="4">
    <source>
        <dbReference type="PROSITE-ProRule" id="PRU01161"/>
    </source>
</evidence>
<name>A0AAV9I869_9RHOD</name>
<keyword evidence="1 4" id="KW-0378">Hydrolase</keyword>
<organism evidence="7 8">
    <name type="scientific">Galdieria yellowstonensis</name>
    <dbReference type="NCBI Taxonomy" id="3028027"/>
    <lineage>
        <taxon>Eukaryota</taxon>
        <taxon>Rhodophyta</taxon>
        <taxon>Bangiophyceae</taxon>
        <taxon>Galdieriales</taxon>
        <taxon>Galdieriaceae</taxon>
        <taxon>Galdieria</taxon>
    </lineage>
</organism>
<evidence type="ECO:0000256" key="3">
    <source>
        <dbReference type="ARBA" id="ARBA00023098"/>
    </source>
</evidence>
<feature type="domain" description="PNPLA" evidence="6">
    <location>
        <begin position="359"/>
        <end position="557"/>
    </location>
</feature>
<feature type="active site" description="Nucleophile" evidence="4">
    <location>
        <position position="392"/>
    </location>
</feature>